<dbReference type="PANTHER" id="PTHR30154">
    <property type="entry name" value="LEUCINE-RESPONSIVE REGULATORY PROTEIN"/>
    <property type="match status" value="1"/>
</dbReference>
<dbReference type="PROSITE" id="PS50956">
    <property type="entry name" value="HTH_ASNC_2"/>
    <property type="match status" value="1"/>
</dbReference>
<evidence type="ECO:0000256" key="1">
    <source>
        <dbReference type="ARBA" id="ARBA00023015"/>
    </source>
</evidence>
<dbReference type="InterPro" id="IPR036390">
    <property type="entry name" value="WH_DNA-bd_sf"/>
</dbReference>
<evidence type="ECO:0000313" key="5">
    <source>
        <dbReference type="EMBL" id="ANZ46178.1"/>
    </source>
</evidence>
<evidence type="ECO:0000313" key="6">
    <source>
        <dbReference type="Proteomes" id="UP000093044"/>
    </source>
</evidence>
<keyword evidence="6" id="KW-1185">Reference proteome</keyword>
<organism evidence="5 6">
    <name type="scientific">Cloacibacillus porcorum</name>
    <dbReference type="NCBI Taxonomy" id="1197717"/>
    <lineage>
        <taxon>Bacteria</taxon>
        <taxon>Thermotogati</taxon>
        <taxon>Synergistota</taxon>
        <taxon>Synergistia</taxon>
        <taxon>Synergistales</taxon>
        <taxon>Synergistaceae</taxon>
        <taxon>Cloacibacillus</taxon>
    </lineage>
</organism>
<dbReference type="OrthoDB" id="9813313at2"/>
<evidence type="ECO:0000256" key="2">
    <source>
        <dbReference type="ARBA" id="ARBA00023125"/>
    </source>
</evidence>
<dbReference type="InterPro" id="IPR019887">
    <property type="entry name" value="Tscrpt_reg_AsnC/Lrp_C"/>
</dbReference>
<dbReference type="Gene3D" id="3.30.70.920">
    <property type="match status" value="1"/>
</dbReference>
<name>A0A1B2I868_9BACT</name>
<dbReference type="PRINTS" id="PR00033">
    <property type="entry name" value="HTHASNC"/>
</dbReference>
<dbReference type="InterPro" id="IPR019888">
    <property type="entry name" value="Tscrpt_reg_AsnC-like"/>
</dbReference>
<proteinExistence type="predicted"/>
<gene>
    <name evidence="5" type="ORF">BED41_14360</name>
</gene>
<accession>A0A1B2I868</accession>
<reference evidence="5" key="1">
    <citation type="submission" date="2016-08" db="EMBL/GenBank/DDBJ databases">
        <title>Complete genome of Cloacibacillus porcorum.</title>
        <authorList>
            <person name="Looft T."/>
            <person name="Bayles D.O."/>
            <person name="Alt D.P."/>
        </authorList>
    </citation>
    <scope>NUCLEOTIDE SEQUENCE [LARGE SCALE GENOMIC DNA]</scope>
    <source>
        <strain evidence="5">CL-84</strain>
    </source>
</reference>
<dbReference type="GeneID" id="83059028"/>
<protein>
    <recommendedName>
        <fullName evidence="4">HTH asnC-type domain-containing protein</fullName>
    </recommendedName>
</protein>
<dbReference type="GO" id="GO:0043200">
    <property type="term" value="P:response to amino acid"/>
    <property type="evidence" value="ECO:0007669"/>
    <property type="project" value="TreeGrafter"/>
</dbReference>
<keyword evidence="1" id="KW-0805">Transcription regulation</keyword>
<feature type="domain" description="HTH asnC-type" evidence="4">
    <location>
        <begin position="9"/>
        <end position="70"/>
    </location>
</feature>
<dbReference type="Gene3D" id="1.10.10.10">
    <property type="entry name" value="Winged helix-like DNA-binding domain superfamily/Winged helix DNA-binding domain"/>
    <property type="match status" value="1"/>
</dbReference>
<dbReference type="GO" id="GO:0043565">
    <property type="term" value="F:sequence-specific DNA binding"/>
    <property type="evidence" value="ECO:0007669"/>
    <property type="project" value="InterPro"/>
</dbReference>
<dbReference type="Proteomes" id="UP000093044">
    <property type="component" value="Chromosome"/>
</dbReference>
<dbReference type="Pfam" id="PF13404">
    <property type="entry name" value="HTH_AsnC-type"/>
    <property type="match status" value="1"/>
</dbReference>
<dbReference type="KEGG" id="cpor:BED41_14360"/>
<dbReference type="RefSeq" id="WP_066747841.1">
    <property type="nucleotide sequence ID" value="NZ_CALCLR010000019.1"/>
</dbReference>
<dbReference type="Pfam" id="PF01037">
    <property type="entry name" value="AsnC_trans_reg"/>
    <property type="match status" value="1"/>
</dbReference>
<evidence type="ECO:0000259" key="4">
    <source>
        <dbReference type="PROSITE" id="PS50956"/>
    </source>
</evidence>
<evidence type="ECO:0000256" key="3">
    <source>
        <dbReference type="ARBA" id="ARBA00023163"/>
    </source>
</evidence>
<keyword evidence="3" id="KW-0804">Transcription</keyword>
<dbReference type="EMBL" id="CP016757">
    <property type="protein sequence ID" value="ANZ46178.1"/>
    <property type="molecule type" value="Genomic_DNA"/>
</dbReference>
<dbReference type="PANTHER" id="PTHR30154:SF34">
    <property type="entry name" value="TRANSCRIPTIONAL REGULATOR AZLB"/>
    <property type="match status" value="1"/>
</dbReference>
<dbReference type="GO" id="GO:0005829">
    <property type="term" value="C:cytosol"/>
    <property type="evidence" value="ECO:0007669"/>
    <property type="project" value="TreeGrafter"/>
</dbReference>
<dbReference type="STRING" id="1197717.BED41_14360"/>
<dbReference type="InterPro" id="IPR011008">
    <property type="entry name" value="Dimeric_a/b-barrel"/>
</dbReference>
<dbReference type="SUPFAM" id="SSF46785">
    <property type="entry name" value="Winged helix' DNA-binding domain"/>
    <property type="match status" value="1"/>
</dbReference>
<dbReference type="InterPro" id="IPR036388">
    <property type="entry name" value="WH-like_DNA-bd_sf"/>
</dbReference>
<dbReference type="InterPro" id="IPR000485">
    <property type="entry name" value="AsnC-type_HTH_dom"/>
</dbReference>
<dbReference type="AlphaFoldDB" id="A0A1B2I868"/>
<dbReference type="SUPFAM" id="SSF54909">
    <property type="entry name" value="Dimeric alpha+beta barrel"/>
    <property type="match status" value="1"/>
</dbReference>
<keyword evidence="2" id="KW-0238">DNA-binding</keyword>
<sequence>MIRMVKPDLDEIDFRIAYELKNDCRISYKQLGSKISLSSSSVYERTKKMEEKNVILSYNAKVDWGKFGYSIHAFILLKDDKFIGDMPSFLKNRDEVFNLYMVSGEYDYMLEVHIANKDDLGNFMDYLYRKVGRTYTLLILREICEVPE</sequence>
<dbReference type="SMART" id="SM00344">
    <property type="entry name" value="HTH_ASNC"/>
    <property type="match status" value="1"/>
</dbReference>